<evidence type="ECO:0000259" key="3">
    <source>
        <dbReference type="SMART" id="SM00824"/>
    </source>
</evidence>
<accession>A0ABX1BHJ5</accession>
<evidence type="ECO:0000313" key="5">
    <source>
        <dbReference type="Proteomes" id="UP000696294"/>
    </source>
</evidence>
<dbReference type="PANTHER" id="PTHR11487">
    <property type="entry name" value="THIOESTERASE"/>
    <property type="match status" value="1"/>
</dbReference>
<dbReference type="EMBL" id="JAATEP010000048">
    <property type="protein sequence ID" value="NJP96362.1"/>
    <property type="molecule type" value="Genomic_DNA"/>
</dbReference>
<proteinExistence type="inferred from homology"/>
<protein>
    <submittedName>
        <fullName evidence="4">Thioesterase</fullName>
    </submittedName>
</protein>
<comment type="similarity">
    <text evidence="1">Belongs to the thioesterase family.</text>
</comment>
<keyword evidence="2" id="KW-0378">Hydrolase</keyword>
<dbReference type="Proteomes" id="UP000696294">
    <property type="component" value="Unassembled WGS sequence"/>
</dbReference>
<dbReference type="RefSeq" id="WP_168017961.1">
    <property type="nucleotide sequence ID" value="NZ_JAATEP010000048.1"/>
</dbReference>
<dbReference type="Pfam" id="PF00975">
    <property type="entry name" value="Thioesterase"/>
    <property type="match status" value="1"/>
</dbReference>
<feature type="domain" description="Thioesterase TesA-like" evidence="3">
    <location>
        <begin position="23"/>
        <end position="243"/>
    </location>
</feature>
<name>A0ABX1BHJ5_9ACTN</name>
<reference evidence="4 5" key="1">
    <citation type="submission" date="2020-03" db="EMBL/GenBank/DDBJ databases">
        <title>WGS of actinomycetes isolated from Thailand.</title>
        <authorList>
            <person name="Thawai C."/>
        </authorList>
    </citation>
    <scope>NUCLEOTIDE SEQUENCE [LARGE SCALE GENOMIC DNA]</scope>
    <source>
        <strain evidence="4 5">FMUSA5-5</strain>
    </source>
</reference>
<dbReference type="Gene3D" id="3.40.50.1820">
    <property type="entry name" value="alpha/beta hydrolase"/>
    <property type="match status" value="1"/>
</dbReference>
<organism evidence="4 5">
    <name type="scientific">Nonomuraea composti</name>
    <dbReference type="NCBI Taxonomy" id="2720023"/>
    <lineage>
        <taxon>Bacteria</taxon>
        <taxon>Bacillati</taxon>
        <taxon>Actinomycetota</taxon>
        <taxon>Actinomycetes</taxon>
        <taxon>Streptosporangiales</taxon>
        <taxon>Streptosporangiaceae</taxon>
        <taxon>Nonomuraea</taxon>
    </lineage>
</organism>
<evidence type="ECO:0000313" key="4">
    <source>
        <dbReference type="EMBL" id="NJP96362.1"/>
    </source>
</evidence>
<keyword evidence="5" id="KW-1185">Reference proteome</keyword>
<dbReference type="SUPFAM" id="SSF53474">
    <property type="entry name" value="alpha/beta-Hydrolases"/>
    <property type="match status" value="1"/>
</dbReference>
<evidence type="ECO:0000256" key="1">
    <source>
        <dbReference type="ARBA" id="ARBA00007169"/>
    </source>
</evidence>
<gene>
    <name evidence="4" type="ORF">HCN51_44205</name>
</gene>
<dbReference type="InterPro" id="IPR020802">
    <property type="entry name" value="TesA-like"/>
</dbReference>
<evidence type="ECO:0000256" key="2">
    <source>
        <dbReference type="ARBA" id="ARBA00022801"/>
    </source>
</evidence>
<dbReference type="InterPro" id="IPR001031">
    <property type="entry name" value="Thioesterase"/>
</dbReference>
<dbReference type="InterPro" id="IPR029058">
    <property type="entry name" value="AB_hydrolase_fold"/>
</dbReference>
<comment type="caution">
    <text evidence="4">The sequence shown here is derived from an EMBL/GenBank/DDBJ whole genome shotgun (WGS) entry which is preliminary data.</text>
</comment>
<dbReference type="SMART" id="SM00824">
    <property type="entry name" value="PKS_TE"/>
    <property type="match status" value="1"/>
</dbReference>
<dbReference type="PANTHER" id="PTHR11487:SF0">
    <property type="entry name" value="S-ACYL FATTY ACID SYNTHASE THIOESTERASE, MEDIUM CHAIN"/>
    <property type="match status" value="1"/>
</dbReference>
<dbReference type="InterPro" id="IPR012223">
    <property type="entry name" value="TEII"/>
</dbReference>
<sequence length="250" mass="27002">MSRRDDPWLRRFHQPGEGAPALVCFPHAGGAANSYLPLSRALSPHLDVLAVQYPGRQDRFTEPCVADVRALADEVFVRLRGRGGPPPALFGHSMGAAVAYEVARRLEDDGGAVAHLFVSAARGPAWDRPERVHLKDDAGLLAEMRRLDGTEDALLADAELMSLVLGMVRSDYKAIETYRHTPGTAGCPVTALVGTHDPSTSTPAARSWERHTRGAFRLVEFAGGHFYLKEHWAGVAAAIRSALSPAPGVR</sequence>